<feature type="domain" description="Protein kinase" evidence="2">
    <location>
        <begin position="57"/>
        <end position="106"/>
    </location>
</feature>
<accession>A0A8H3XKD5</accession>
<dbReference type="SMART" id="SM00671">
    <property type="entry name" value="SEL1"/>
    <property type="match status" value="1"/>
</dbReference>
<dbReference type="AlphaFoldDB" id="A0A8H3XKD5"/>
<dbReference type="GO" id="GO:0005524">
    <property type="term" value="F:ATP binding"/>
    <property type="evidence" value="ECO:0007669"/>
    <property type="project" value="UniProtKB-UniRule"/>
</dbReference>
<keyword evidence="3" id="KW-0723">Serine/threonine-protein kinase</keyword>
<dbReference type="PROSITE" id="PS00107">
    <property type="entry name" value="PROTEIN_KINASE_ATP"/>
    <property type="match status" value="1"/>
</dbReference>
<keyword evidence="1" id="KW-0067">ATP-binding</keyword>
<gene>
    <name evidence="3" type="ORF">F8M41_024379</name>
</gene>
<dbReference type="Gene3D" id="1.25.40.10">
    <property type="entry name" value="Tetratricopeptide repeat domain"/>
    <property type="match status" value="1"/>
</dbReference>
<evidence type="ECO:0000256" key="1">
    <source>
        <dbReference type="PROSITE-ProRule" id="PRU10141"/>
    </source>
</evidence>
<organism evidence="3 4">
    <name type="scientific">Gigaspora margarita</name>
    <dbReference type="NCBI Taxonomy" id="4874"/>
    <lineage>
        <taxon>Eukaryota</taxon>
        <taxon>Fungi</taxon>
        <taxon>Fungi incertae sedis</taxon>
        <taxon>Mucoromycota</taxon>
        <taxon>Glomeromycotina</taxon>
        <taxon>Glomeromycetes</taxon>
        <taxon>Diversisporales</taxon>
        <taxon>Gigasporaceae</taxon>
        <taxon>Gigaspora</taxon>
    </lineage>
</organism>
<dbReference type="SUPFAM" id="SSF81901">
    <property type="entry name" value="HCP-like"/>
    <property type="match status" value="1"/>
</dbReference>
<reference evidence="3 4" key="1">
    <citation type="journal article" date="2019" name="Environ. Microbiol.">
        <title>At the nexus of three kingdoms: the genome of the mycorrhizal fungus Gigaspora margarita provides insights into plant, endobacterial and fungal interactions.</title>
        <authorList>
            <person name="Venice F."/>
            <person name="Ghignone S."/>
            <person name="Salvioli di Fossalunga A."/>
            <person name="Amselem J."/>
            <person name="Novero M."/>
            <person name="Xianan X."/>
            <person name="Sedzielewska Toro K."/>
            <person name="Morin E."/>
            <person name="Lipzen A."/>
            <person name="Grigoriev I.V."/>
            <person name="Henrissat B."/>
            <person name="Martin F.M."/>
            <person name="Bonfante P."/>
        </authorList>
    </citation>
    <scope>NUCLEOTIDE SEQUENCE [LARGE SCALE GENOMIC DNA]</scope>
    <source>
        <strain evidence="3 4">BEG34</strain>
    </source>
</reference>
<proteinExistence type="predicted"/>
<name>A0A8H3XKD5_GIGMA</name>
<feature type="binding site" evidence="1">
    <location>
        <position position="89"/>
    </location>
    <ligand>
        <name>ATP</name>
        <dbReference type="ChEBI" id="CHEBI:30616"/>
    </ligand>
</feature>
<dbReference type="Proteomes" id="UP000439903">
    <property type="component" value="Unassembled WGS sequence"/>
</dbReference>
<keyword evidence="3" id="KW-0808">Transferase</keyword>
<dbReference type="SUPFAM" id="SSF56112">
    <property type="entry name" value="Protein kinase-like (PK-like)"/>
    <property type="match status" value="1"/>
</dbReference>
<keyword evidence="4" id="KW-1185">Reference proteome</keyword>
<comment type="caution">
    <text evidence="3">The sequence shown here is derived from an EMBL/GenBank/DDBJ whole genome shotgun (WGS) entry which is preliminary data.</text>
</comment>
<dbReference type="GO" id="GO:0004674">
    <property type="term" value="F:protein serine/threonine kinase activity"/>
    <property type="evidence" value="ECO:0007669"/>
    <property type="project" value="UniProtKB-KW"/>
</dbReference>
<dbReference type="InterPro" id="IPR011990">
    <property type="entry name" value="TPR-like_helical_dom_sf"/>
</dbReference>
<dbReference type="Gene3D" id="3.30.200.20">
    <property type="entry name" value="Phosphorylase Kinase, domain 1"/>
    <property type="match status" value="1"/>
</dbReference>
<keyword evidence="3" id="KW-0418">Kinase</keyword>
<protein>
    <submittedName>
        <fullName evidence="3">Serine/threonine protein kinase</fullName>
    </submittedName>
</protein>
<dbReference type="InterPro" id="IPR000719">
    <property type="entry name" value="Prot_kinase_dom"/>
</dbReference>
<evidence type="ECO:0000313" key="3">
    <source>
        <dbReference type="EMBL" id="KAF0476414.1"/>
    </source>
</evidence>
<dbReference type="PROSITE" id="PS50011">
    <property type="entry name" value="PROTEIN_KINASE_DOM"/>
    <property type="match status" value="1"/>
</dbReference>
<dbReference type="InterPro" id="IPR017441">
    <property type="entry name" value="Protein_kinase_ATP_BS"/>
</dbReference>
<dbReference type="InterPro" id="IPR011009">
    <property type="entry name" value="Kinase-like_dom_sf"/>
</dbReference>
<evidence type="ECO:0000313" key="4">
    <source>
        <dbReference type="Proteomes" id="UP000439903"/>
    </source>
</evidence>
<dbReference type="EMBL" id="WTPW01000827">
    <property type="protein sequence ID" value="KAF0476414.1"/>
    <property type="molecule type" value="Genomic_DNA"/>
</dbReference>
<evidence type="ECO:0000259" key="2">
    <source>
        <dbReference type="PROSITE" id="PS50011"/>
    </source>
</evidence>
<sequence length="106" mass="12442">MGVADGMYTIGEFYQKGLTVEKNIDIAFEWYLKSAITEQPSTEKKQEYFHWIPFEKFKNVEEIGKGAFSTVFKTKYLNNYGSYEEVAIKLVKDSNKNREPFINEVY</sequence>
<dbReference type="OrthoDB" id="2427446at2759"/>
<dbReference type="InterPro" id="IPR006597">
    <property type="entry name" value="Sel1-like"/>
</dbReference>
<keyword evidence="1" id="KW-0547">Nucleotide-binding</keyword>